<sequence length="103" mass="12257">MPSSVCKVLTSGKVVEDELYKFGIKCNYEHLYYFFIIDSEDRTFVEENIFSPTELKEIYTYNQKLLSNLLQYLLEYLGSYQLSTISDFRVWVFSSKPWQSAYN</sequence>
<protein>
    <submittedName>
        <fullName evidence="1">Uncharacterized protein</fullName>
    </submittedName>
</protein>
<reference evidence="1" key="1">
    <citation type="submission" date="2020-05" db="EMBL/GenBank/DDBJ databases">
        <authorList>
            <person name="Rincon C."/>
            <person name="Sanders R I."/>
            <person name="Robbins C."/>
            <person name="Chaturvedi A."/>
        </authorList>
    </citation>
    <scope>NUCLEOTIDE SEQUENCE</scope>
    <source>
        <strain evidence="1">CHB12</strain>
    </source>
</reference>
<evidence type="ECO:0000313" key="2">
    <source>
        <dbReference type="Proteomes" id="UP000684084"/>
    </source>
</evidence>
<dbReference type="OrthoDB" id="2385582at2759"/>
<accession>A0A915YNA3</accession>
<gene>
    <name evidence="1" type="ORF">CHRIB12_LOCUS406</name>
</gene>
<comment type="caution">
    <text evidence="1">The sequence shown here is derived from an EMBL/GenBank/DDBJ whole genome shotgun (WGS) entry which is preliminary data.</text>
</comment>
<dbReference type="AlphaFoldDB" id="A0A915YNA3"/>
<name>A0A915YNA3_9GLOM</name>
<dbReference type="EMBL" id="CAGKOT010000001">
    <property type="protein sequence ID" value="CAB5295234.1"/>
    <property type="molecule type" value="Genomic_DNA"/>
</dbReference>
<organism evidence="1 2">
    <name type="scientific">Rhizophagus irregularis</name>
    <dbReference type="NCBI Taxonomy" id="588596"/>
    <lineage>
        <taxon>Eukaryota</taxon>
        <taxon>Fungi</taxon>
        <taxon>Fungi incertae sedis</taxon>
        <taxon>Mucoromycota</taxon>
        <taxon>Glomeromycotina</taxon>
        <taxon>Glomeromycetes</taxon>
        <taxon>Glomerales</taxon>
        <taxon>Glomeraceae</taxon>
        <taxon>Rhizophagus</taxon>
    </lineage>
</organism>
<evidence type="ECO:0000313" key="1">
    <source>
        <dbReference type="EMBL" id="CAB5295234.1"/>
    </source>
</evidence>
<proteinExistence type="predicted"/>
<dbReference type="Proteomes" id="UP000684084">
    <property type="component" value="Unassembled WGS sequence"/>
</dbReference>